<evidence type="ECO:0000313" key="2">
    <source>
        <dbReference type="EMBL" id="ACX53204.1"/>
    </source>
</evidence>
<feature type="transmembrane region" description="Helical" evidence="1">
    <location>
        <begin position="6"/>
        <end position="26"/>
    </location>
</feature>
<organism evidence="2 3">
    <name type="scientific">Ammonifex degensii (strain DSM 10501 / KC4)</name>
    <dbReference type="NCBI Taxonomy" id="429009"/>
    <lineage>
        <taxon>Bacteria</taxon>
        <taxon>Bacillati</taxon>
        <taxon>Bacillota</taxon>
        <taxon>Clostridia</taxon>
        <taxon>Thermoanaerobacterales</taxon>
        <taxon>Thermoanaerobacteraceae</taxon>
        <taxon>Ammonifex</taxon>
    </lineage>
</organism>
<gene>
    <name evidence="2" type="ordered locus">Adeg_2127</name>
</gene>
<proteinExistence type="predicted"/>
<dbReference type="InterPro" id="IPR010001">
    <property type="entry name" value="BofA"/>
</dbReference>
<dbReference type="Proteomes" id="UP000002620">
    <property type="component" value="Chromosome"/>
</dbReference>
<evidence type="ECO:0000313" key="3">
    <source>
        <dbReference type="Proteomes" id="UP000002620"/>
    </source>
</evidence>
<accession>C9RAF8</accession>
<dbReference type="EMBL" id="CP001785">
    <property type="protein sequence ID" value="ACX53204.1"/>
    <property type="molecule type" value="Genomic_DNA"/>
</dbReference>
<dbReference type="RefSeq" id="WP_015740080.1">
    <property type="nucleotide sequence ID" value="NC_013385.1"/>
</dbReference>
<evidence type="ECO:0000256" key="1">
    <source>
        <dbReference type="SAM" id="Phobius"/>
    </source>
</evidence>
<keyword evidence="3" id="KW-1185">Reference proteome</keyword>
<feature type="transmembrane region" description="Helical" evidence="1">
    <location>
        <begin position="33"/>
        <end position="51"/>
    </location>
</feature>
<dbReference type="Pfam" id="PF07441">
    <property type="entry name" value="BofA"/>
    <property type="match status" value="1"/>
</dbReference>
<dbReference type="AlphaFoldDB" id="C9RAF8"/>
<keyword evidence="1" id="KW-0812">Transmembrane</keyword>
<keyword evidence="1" id="KW-0472">Membrane</keyword>
<keyword evidence="1" id="KW-1133">Transmembrane helix</keyword>
<name>C9RAF8_AMMDK</name>
<reference evidence="2 3" key="1">
    <citation type="submission" date="2009-10" db="EMBL/GenBank/DDBJ databases">
        <title>Complete sequence of chromosome of Ammonifex degensii KC4.</title>
        <authorList>
            <consortium name="US DOE Joint Genome Institute"/>
            <person name="Kerfeld C."/>
            <person name="Goodner B."/>
            <person name="Huber H."/>
            <person name="Stetter K."/>
            <person name="Lucas S."/>
            <person name="Copeland A."/>
            <person name="Lapidus A."/>
            <person name="Glavina del Rio T."/>
            <person name="Dalin E."/>
            <person name="Tice H."/>
            <person name="Bruce D."/>
            <person name="Goodwin L."/>
            <person name="Pitluck S."/>
            <person name="Saunders E."/>
            <person name="Brettin T."/>
            <person name="Detter J.C."/>
            <person name="Han C."/>
            <person name="Larimer F."/>
            <person name="Land M."/>
            <person name="Hauser L."/>
            <person name="Kyrpides N."/>
            <person name="Ovchinnikova G."/>
            <person name="Richardson P."/>
        </authorList>
    </citation>
    <scope>NUCLEOTIDE SEQUENCE [LARGE SCALE GENOMIC DNA]</scope>
    <source>
        <strain evidence="3">DSM 10501 / KC4</strain>
    </source>
</reference>
<sequence>MDWKVVFFGFLGLMGLYLMGSVLLAPLRLVLRLFWAMVVGTCLLGLINLVGELFHFHIALNPLTALAAGLYPVGGVLLLTLLALAGFRA</sequence>
<dbReference type="KEGG" id="adg:Adeg_2127"/>
<feature type="transmembrane region" description="Helical" evidence="1">
    <location>
        <begin position="63"/>
        <end position="87"/>
    </location>
</feature>
<protein>
    <submittedName>
        <fullName evidence="2">SigmaK-factor processing regulatory BofA</fullName>
    </submittedName>
</protein>
<dbReference type="STRING" id="429009.Adeg_2127"/>
<dbReference type="HOGENOM" id="CLU_167355_0_0_9"/>